<dbReference type="EMBL" id="DF238814">
    <property type="protein sequence ID" value="GAC97894.1"/>
    <property type="molecule type" value="Genomic_DNA"/>
</dbReference>
<accession>R9P981</accession>
<organism evidence="1 2">
    <name type="scientific">Pseudozyma hubeiensis (strain SY62)</name>
    <name type="common">Yeast</name>
    <dbReference type="NCBI Taxonomy" id="1305764"/>
    <lineage>
        <taxon>Eukaryota</taxon>
        <taxon>Fungi</taxon>
        <taxon>Dikarya</taxon>
        <taxon>Basidiomycota</taxon>
        <taxon>Ustilaginomycotina</taxon>
        <taxon>Ustilaginomycetes</taxon>
        <taxon>Ustilaginales</taxon>
        <taxon>Ustilaginaceae</taxon>
        <taxon>Pseudozyma</taxon>
    </lineage>
</organism>
<name>R9P981_PSEHS</name>
<reference evidence="2" key="1">
    <citation type="journal article" date="2013" name="Genome Announc.">
        <title>Draft genome sequence of the basidiomycetous yeast-like fungus Pseudozyma hubeiensis SY62, which produces an abundant amount of the biosurfactant mannosylerythritol lipids.</title>
        <authorList>
            <person name="Konishi M."/>
            <person name="Hatada Y."/>
            <person name="Horiuchi J."/>
        </authorList>
    </citation>
    <scope>NUCLEOTIDE SEQUENCE [LARGE SCALE GENOMIC DNA]</scope>
    <source>
        <strain evidence="2">SY62</strain>
    </source>
</reference>
<evidence type="ECO:0000313" key="2">
    <source>
        <dbReference type="Proteomes" id="UP000014071"/>
    </source>
</evidence>
<sequence>MSRPRNCVPRRNTERHARLAAVDEDHRRRWLSIGDPTLLARTLVVDESASAVMPARCRRARPALCLHKWLPSGLPLDLLVGCFGRSLLDRSPIAA</sequence>
<dbReference type="GeneID" id="24110760"/>
<evidence type="ECO:0000313" key="1">
    <source>
        <dbReference type="EMBL" id="GAC97894.1"/>
    </source>
</evidence>
<dbReference type="AlphaFoldDB" id="R9P981"/>
<dbReference type="HOGENOM" id="CLU_2373705_0_0_1"/>
<dbReference type="Proteomes" id="UP000014071">
    <property type="component" value="Unassembled WGS sequence"/>
</dbReference>
<dbReference type="RefSeq" id="XP_012191481.1">
    <property type="nucleotide sequence ID" value="XM_012336091.1"/>
</dbReference>
<gene>
    <name evidence="1" type="ORF">PHSY_005482</name>
</gene>
<keyword evidence="2" id="KW-1185">Reference proteome</keyword>
<proteinExistence type="predicted"/>
<protein>
    <submittedName>
        <fullName evidence="1">Membrane-associated RING finger protein 5</fullName>
    </submittedName>
</protein>